<comment type="caution">
    <text evidence="1">The sequence shown here is derived from an EMBL/GenBank/DDBJ whole genome shotgun (WGS) entry which is preliminary data.</text>
</comment>
<evidence type="ECO:0000313" key="2">
    <source>
        <dbReference type="Proteomes" id="UP000257109"/>
    </source>
</evidence>
<proteinExistence type="predicted"/>
<dbReference type="Proteomes" id="UP000257109">
    <property type="component" value="Unassembled WGS sequence"/>
</dbReference>
<keyword evidence="2" id="KW-1185">Reference proteome</keyword>
<name>A0A371EAJ7_MUCPR</name>
<evidence type="ECO:0000313" key="1">
    <source>
        <dbReference type="EMBL" id="RDX63060.1"/>
    </source>
</evidence>
<dbReference type="AlphaFoldDB" id="A0A371EAJ7"/>
<gene>
    <name evidence="1" type="ORF">CR513_58549</name>
</gene>
<organism evidence="1 2">
    <name type="scientific">Mucuna pruriens</name>
    <name type="common">Velvet bean</name>
    <name type="synonym">Dolichos pruriens</name>
    <dbReference type="NCBI Taxonomy" id="157652"/>
    <lineage>
        <taxon>Eukaryota</taxon>
        <taxon>Viridiplantae</taxon>
        <taxon>Streptophyta</taxon>
        <taxon>Embryophyta</taxon>
        <taxon>Tracheophyta</taxon>
        <taxon>Spermatophyta</taxon>
        <taxon>Magnoliopsida</taxon>
        <taxon>eudicotyledons</taxon>
        <taxon>Gunneridae</taxon>
        <taxon>Pentapetalae</taxon>
        <taxon>rosids</taxon>
        <taxon>fabids</taxon>
        <taxon>Fabales</taxon>
        <taxon>Fabaceae</taxon>
        <taxon>Papilionoideae</taxon>
        <taxon>50 kb inversion clade</taxon>
        <taxon>NPAAA clade</taxon>
        <taxon>indigoferoid/millettioid clade</taxon>
        <taxon>Phaseoleae</taxon>
        <taxon>Mucuna</taxon>
    </lineage>
</organism>
<reference evidence="1" key="1">
    <citation type="submission" date="2018-05" db="EMBL/GenBank/DDBJ databases">
        <title>Draft genome of Mucuna pruriens seed.</title>
        <authorList>
            <person name="Nnadi N.E."/>
            <person name="Vos R."/>
            <person name="Hasami M.H."/>
            <person name="Devisetty U.K."/>
            <person name="Aguiy J.C."/>
        </authorList>
    </citation>
    <scope>NUCLEOTIDE SEQUENCE [LARGE SCALE GENOMIC DNA]</scope>
    <source>
        <strain evidence="1">JCA_2017</strain>
    </source>
</reference>
<sequence>MVFKGNGEDNVTIIVTTQIRRHNVNLDGVESTTNREVMCGGVIRDHSSTYMLGYSTHIGSCFITLA</sequence>
<accession>A0A371EAJ7</accession>
<feature type="non-terminal residue" evidence="1">
    <location>
        <position position="1"/>
    </location>
</feature>
<protein>
    <submittedName>
        <fullName evidence="1">Uncharacterized protein</fullName>
    </submittedName>
</protein>
<dbReference type="EMBL" id="QJKJ01015110">
    <property type="protein sequence ID" value="RDX63060.1"/>
    <property type="molecule type" value="Genomic_DNA"/>
</dbReference>